<evidence type="ECO:0000313" key="2">
    <source>
        <dbReference type="Proteomes" id="UP000324832"/>
    </source>
</evidence>
<gene>
    <name evidence="1" type="ORF">LSINAPIS_LOCUS6791</name>
</gene>
<keyword evidence="2" id="KW-1185">Reference proteome</keyword>
<proteinExistence type="predicted"/>
<dbReference type="AlphaFoldDB" id="A0A5E4QB80"/>
<accession>A0A5E4QB80</accession>
<protein>
    <submittedName>
        <fullName evidence="1">Uncharacterized protein</fullName>
    </submittedName>
</protein>
<organism evidence="1 2">
    <name type="scientific">Leptidea sinapis</name>
    <dbReference type="NCBI Taxonomy" id="189913"/>
    <lineage>
        <taxon>Eukaryota</taxon>
        <taxon>Metazoa</taxon>
        <taxon>Ecdysozoa</taxon>
        <taxon>Arthropoda</taxon>
        <taxon>Hexapoda</taxon>
        <taxon>Insecta</taxon>
        <taxon>Pterygota</taxon>
        <taxon>Neoptera</taxon>
        <taxon>Endopterygota</taxon>
        <taxon>Lepidoptera</taxon>
        <taxon>Glossata</taxon>
        <taxon>Ditrysia</taxon>
        <taxon>Papilionoidea</taxon>
        <taxon>Pieridae</taxon>
        <taxon>Dismorphiinae</taxon>
        <taxon>Leptidea</taxon>
    </lineage>
</organism>
<dbReference type="Proteomes" id="UP000324832">
    <property type="component" value="Unassembled WGS sequence"/>
</dbReference>
<sequence length="77" mass="9440">MLVKFAFLQIHADMLKKINTFETECVLPRCVKRNLPTLPEDKEFNNMELRKCSRLVFRRRRYRRQWRLPVVPESDEC</sequence>
<evidence type="ECO:0000313" key="1">
    <source>
        <dbReference type="EMBL" id="VVC94965.1"/>
    </source>
</evidence>
<reference evidence="1 2" key="1">
    <citation type="submission" date="2017-07" db="EMBL/GenBank/DDBJ databases">
        <authorList>
            <person name="Talla V."/>
            <person name="Backstrom N."/>
        </authorList>
    </citation>
    <scope>NUCLEOTIDE SEQUENCE [LARGE SCALE GENOMIC DNA]</scope>
</reference>
<dbReference type="EMBL" id="FZQP02002192">
    <property type="protein sequence ID" value="VVC94965.1"/>
    <property type="molecule type" value="Genomic_DNA"/>
</dbReference>
<name>A0A5E4QB80_9NEOP</name>